<name>A0ABQ9UP38_SAGOE</name>
<sequence length="117" mass="11899">MPEKEELVVQVVESGWGRGKEKKCLSSSRLAGESRPVLTSDSLSGTAVVASPLWPSVTLFAESSSAPAPGSAPASGSASVPGLCLLSAVHRLLLCPLPSSGHCAQSNRSGSVQAVRT</sequence>
<protein>
    <submittedName>
        <fullName evidence="1">Uncharacterized protein</fullName>
    </submittedName>
</protein>
<dbReference type="Proteomes" id="UP001266305">
    <property type="component" value="Unassembled WGS sequence"/>
</dbReference>
<organism evidence="1 2">
    <name type="scientific">Saguinus oedipus</name>
    <name type="common">Cotton-top tamarin</name>
    <name type="synonym">Oedipomidas oedipus</name>
    <dbReference type="NCBI Taxonomy" id="9490"/>
    <lineage>
        <taxon>Eukaryota</taxon>
        <taxon>Metazoa</taxon>
        <taxon>Chordata</taxon>
        <taxon>Craniata</taxon>
        <taxon>Vertebrata</taxon>
        <taxon>Euteleostomi</taxon>
        <taxon>Mammalia</taxon>
        <taxon>Eutheria</taxon>
        <taxon>Euarchontoglires</taxon>
        <taxon>Primates</taxon>
        <taxon>Haplorrhini</taxon>
        <taxon>Platyrrhini</taxon>
        <taxon>Cebidae</taxon>
        <taxon>Callitrichinae</taxon>
        <taxon>Saguinus</taxon>
    </lineage>
</organism>
<evidence type="ECO:0000313" key="1">
    <source>
        <dbReference type="EMBL" id="KAK2098047.1"/>
    </source>
</evidence>
<keyword evidence="2" id="KW-1185">Reference proteome</keyword>
<evidence type="ECO:0000313" key="2">
    <source>
        <dbReference type="Proteomes" id="UP001266305"/>
    </source>
</evidence>
<reference evidence="1 2" key="1">
    <citation type="submission" date="2023-05" db="EMBL/GenBank/DDBJ databases">
        <title>B98-5 Cell Line De Novo Hybrid Assembly: An Optical Mapping Approach.</title>
        <authorList>
            <person name="Kananen K."/>
            <person name="Auerbach J.A."/>
            <person name="Kautto E."/>
            <person name="Blachly J.S."/>
        </authorList>
    </citation>
    <scope>NUCLEOTIDE SEQUENCE [LARGE SCALE GENOMIC DNA]</scope>
    <source>
        <strain evidence="1">B95-8</strain>
        <tissue evidence="1">Cell line</tissue>
    </source>
</reference>
<comment type="caution">
    <text evidence="1">The sequence shown here is derived from an EMBL/GenBank/DDBJ whole genome shotgun (WGS) entry which is preliminary data.</text>
</comment>
<dbReference type="EMBL" id="JASSZA010000011">
    <property type="protein sequence ID" value="KAK2098047.1"/>
    <property type="molecule type" value="Genomic_DNA"/>
</dbReference>
<accession>A0ABQ9UP38</accession>
<proteinExistence type="predicted"/>
<gene>
    <name evidence="1" type="ORF">P7K49_023498</name>
</gene>